<feature type="signal peptide" evidence="1">
    <location>
        <begin position="1"/>
        <end position="17"/>
    </location>
</feature>
<evidence type="ECO:0000313" key="3">
    <source>
        <dbReference type="Proteomes" id="UP000799436"/>
    </source>
</evidence>
<accession>A0A6G1LED0</accession>
<proteinExistence type="predicted"/>
<feature type="chain" id="PRO_5026104324" description="Secreted protein" evidence="1">
    <location>
        <begin position="18"/>
        <end position="136"/>
    </location>
</feature>
<evidence type="ECO:0000313" key="2">
    <source>
        <dbReference type="EMBL" id="KAF2771206.1"/>
    </source>
</evidence>
<name>A0A6G1LED0_9PEZI</name>
<evidence type="ECO:0008006" key="4">
    <source>
        <dbReference type="Google" id="ProtNLM"/>
    </source>
</evidence>
<organism evidence="2 3">
    <name type="scientific">Teratosphaeria nubilosa</name>
    <dbReference type="NCBI Taxonomy" id="161662"/>
    <lineage>
        <taxon>Eukaryota</taxon>
        <taxon>Fungi</taxon>
        <taxon>Dikarya</taxon>
        <taxon>Ascomycota</taxon>
        <taxon>Pezizomycotina</taxon>
        <taxon>Dothideomycetes</taxon>
        <taxon>Dothideomycetidae</taxon>
        <taxon>Mycosphaerellales</taxon>
        <taxon>Teratosphaeriaceae</taxon>
        <taxon>Teratosphaeria</taxon>
    </lineage>
</organism>
<keyword evidence="1" id="KW-0732">Signal</keyword>
<reference evidence="2" key="1">
    <citation type="journal article" date="2020" name="Stud. Mycol.">
        <title>101 Dothideomycetes genomes: a test case for predicting lifestyles and emergence of pathogens.</title>
        <authorList>
            <person name="Haridas S."/>
            <person name="Albert R."/>
            <person name="Binder M."/>
            <person name="Bloem J."/>
            <person name="Labutti K."/>
            <person name="Salamov A."/>
            <person name="Andreopoulos B."/>
            <person name="Baker S."/>
            <person name="Barry K."/>
            <person name="Bills G."/>
            <person name="Bluhm B."/>
            <person name="Cannon C."/>
            <person name="Castanera R."/>
            <person name="Culley D."/>
            <person name="Daum C."/>
            <person name="Ezra D."/>
            <person name="Gonzalez J."/>
            <person name="Henrissat B."/>
            <person name="Kuo A."/>
            <person name="Liang C."/>
            <person name="Lipzen A."/>
            <person name="Lutzoni F."/>
            <person name="Magnuson J."/>
            <person name="Mondo S."/>
            <person name="Nolan M."/>
            <person name="Ohm R."/>
            <person name="Pangilinan J."/>
            <person name="Park H.-J."/>
            <person name="Ramirez L."/>
            <person name="Alfaro M."/>
            <person name="Sun H."/>
            <person name="Tritt A."/>
            <person name="Yoshinaga Y."/>
            <person name="Zwiers L.-H."/>
            <person name="Turgeon B."/>
            <person name="Goodwin S."/>
            <person name="Spatafora J."/>
            <person name="Crous P."/>
            <person name="Grigoriev I."/>
        </authorList>
    </citation>
    <scope>NUCLEOTIDE SEQUENCE</scope>
    <source>
        <strain evidence="2">CBS 116005</strain>
    </source>
</reference>
<keyword evidence="3" id="KW-1185">Reference proteome</keyword>
<dbReference type="EMBL" id="ML995820">
    <property type="protein sequence ID" value="KAF2771206.1"/>
    <property type="molecule type" value="Genomic_DNA"/>
</dbReference>
<gene>
    <name evidence="2" type="ORF">EJ03DRAFT_36684</name>
</gene>
<dbReference type="AlphaFoldDB" id="A0A6G1LED0"/>
<sequence>MGVLLLLLLLGGPLIWDEVTVLLSCEVLLTMVESGWVDACGGTPLVAVACWSCGTLVALLNDSLELAWCQESFGPSFVTGDTLPSVVVLRGVWDADDDDGWLADSQGGGEPWQLWLACCAAGPSSQQPPLGSMSDE</sequence>
<dbReference type="Proteomes" id="UP000799436">
    <property type="component" value="Unassembled WGS sequence"/>
</dbReference>
<evidence type="ECO:0000256" key="1">
    <source>
        <dbReference type="SAM" id="SignalP"/>
    </source>
</evidence>
<protein>
    <recommendedName>
        <fullName evidence="4">Secreted protein</fullName>
    </recommendedName>
</protein>